<reference evidence="1 2" key="1">
    <citation type="submission" date="2020-09" db="EMBL/GenBank/DDBJ databases">
        <title>De no assembly of potato wild relative species, Solanum commersonii.</title>
        <authorList>
            <person name="Cho K."/>
        </authorList>
    </citation>
    <scope>NUCLEOTIDE SEQUENCE [LARGE SCALE GENOMIC DNA]</scope>
    <source>
        <strain evidence="1">LZ3.2</strain>
        <tissue evidence="1">Leaf</tissue>
    </source>
</reference>
<protein>
    <submittedName>
        <fullName evidence="1">Uncharacterized protein</fullName>
    </submittedName>
</protein>
<keyword evidence="2" id="KW-1185">Reference proteome</keyword>
<proteinExistence type="predicted"/>
<evidence type="ECO:0000313" key="2">
    <source>
        <dbReference type="Proteomes" id="UP000824120"/>
    </source>
</evidence>
<evidence type="ECO:0000313" key="1">
    <source>
        <dbReference type="EMBL" id="KAG5598336.1"/>
    </source>
</evidence>
<gene>
    <name evidence="1" type="ORF">H5410_029706</name>
</gene>
<dbReference type="EMBL" id="JACXVP010000006">
    <property type="protein sequence ID" value="KAG5598336.1"/>
    <property type="molecule type" value="Genomic_DNA"/>
</dbReference>
<comment type="caution">
    <text evidence="1">The sequence shown here is derived from an EMBL/GenBank/DDBJ whole genome shotgun (WGS) entry which is preliminary data.</text>
</comment>
<sequence length="73" mass="8720">FFLYYKIKQPPEKLRSSTVHFHLRFTGDGADEFPELRFHLFYEFESCGAVSFLNSLDFEFFLGISPSHKQMKY</sequence>
<feature type="non-terminal residue" evidence="1">
    <location>
        <position position="73"/>
    </location>
</feature>
<dbReference type="AlphaFoldDB" id="A0A9J5YFD3"/>
<accession>A0A9J5YFD3</accession>
<dbReference type="Proteomes" id="UP000824120">
    <property type="component" value="Chromosome 6"/>
</dbReference>
<organism evidence="1 2">
    <name type="scientific">Solanum commersonii</name>
    <name type="common">Commerson's wild potato</name>
    <name type="synonym">Commerson's nightshade</name>
    <dbReference type="NCBI Taxonomy" id="4109"/>
    <lineage>
        <taxon>Eukaryota</taxon>
        <taxon>Viridiplantae</taxon>
        <taxon>Streptophyta</taxon>
        <taxon>Embryophyta</taxon>
        <taxon>Tracheophyta</taxon>
        <taxon>Spermatophyta</taxon>
        <taxon>Magnoliopsida</taxon>
        <taxon>eudicotyledons</taxon>
        <taxon>Gunneridae</taxon>
        <taxon>Pentapetalae</taxon>
        <taxon>asterids</taxon>
        <taxon>lamiids</taxon>
        <taxon>Solanales</taxon>
        <taxon>Solanaceae</taxon>
        <taxon>Solanoideae</taxon>
        <taxon>Solaneae</taxon>
        <taxon>Solanum</taxon>
    </lineage>
</organism>
<name>A0A9J5YFD3_SOLCO</name>